<name>A0A9N9CV00_9GLOM</name>
<dbReference type="EMBL" id="CAJVPJ010002199">
    <property type="protein sequence ID" value="CAG8615370.1"/>
    <property type="molecule type" value="Genomic_DNA"/>
</dbReference>
<comment type="subcellular location">
    <subcellularLocation>
        <location evidence="1">Host cytoplasm</location>
    </subcellularLocation>
</comment>
<dbReference type="Proteomes" id="UP000789572">
    <property type="component" value="Unassembled WGS sequence"/>
</dbReference>
<evidence type="ECO:0000256" key="9">
    <source>
        <dbReference type="ARBA" id="ARBA00023200"/>
    </source>
</evidence>
<keyword evidence="6" id="KW-0547">Nucleotide-binding</keyword>
<dbReference type="PANTHER" id="PTHR22984">
    <property type="entry name" value="SERINE/THREONINE-PROTEIN KINASE PIM"/>
    <property type="match status" value="1"/>
</dbReference>
<evidence type="ECO:0000256" key="8">
    <source>
        <dbReference type="ARBA" id="ARBA00022840"/>
    </source>
</evidence>
<keyword evidence="14" id="KW-1185">Reference proteome</keyword>
<dbReference type="GO" id="GO:0005737">
    <property type="term" value="C:cytoplasm"/>
    <property type="evidence" value="ECO:0007669"/>
    <property type="project" value="TreeGrafter"/>
</dbReference>
<dbReference type="GO" id="GO:0030430">
    <property type="term" value="C:host cell cytoplasm"/>
    <property type="evidence" value="ECO:0007669"/>
    <property type="project" value="UniProtKB-SubCell"/>
</dbReference>
<dbReference type="Pfam" id="PF00069">
    <property type="entry name" value="Pkinase"/>
    <property type="match status" value="1"/>
</dbReference>
<evidence type="ECO:0000259" key="12">
    <source>
        <dbReference type="PROSITE" id="PS50011"/>
    </source>
</evidence>
<dbReference type="InterPro" id="IPR051138">
    <property type="entry name" value="PIM_Ser/Thr_kinase"/>
</dbReference>
<dbReference type="AlphaFoldDB" id="A0A9N9CV00"/>
<dbReference type="Gene3D" id="1.10.510.10">
    <property type="entry name" value="Transferase(Phosphotransferase) domain 1"/>
    <property type="match status" value="1"/>
</dbReference>
<keyword evidence="5" id="KW-0808">Transferase</keyword>
<organism evidence="13 14">
    <name type="scientific">Paraglomus occultum</name>
    <dbReference type="NCBI Taxonomy" id="144539"/>
    <lineage>
        <taxon>Eukaryota</taxon>
        <taxon>Fungi</taxon>
        <taxon>Fungi incertae sedis</taxon>
        <taxon>Mucoromycota</taxon>
        <taxon>Glomeromycotina</taxon>
        <taxon>Glomeromycetes</taxon>
        <taxon>Paraglomerales</taxon>
        <taxon>Paraglomeraceae</taxon>
        <taxon>Paraglomus</taxon>
    </lineage>
</organism>
<gene>
    <name evidence="13" type="ORF">POCULU_LOCUS8155</name>
</gene>
<accession>A0A9N9CV00</accession>
<evidence type="ECO:0000256" key="10">
    <source>
        <dbReference type="ARBA" id="ARBA00047899"/>
    </source>
</evidence>
<dbReference type="PROSITE" id="PS00108">
    <property type="entry name" value="PROTEIN_KINASE_ST"/>
    <property type="match status" value="1"/>
</dbReference>
<keyword evidence="9" id="KW-1035">Host cytoplasm</keyword>
<comment type="catalytic activity">
    <reaction evidence="11">
        <text>L-seryl-[protein] + ATP = O-phospho-L-seryl-[protein] + ADP + H(+)</text>
        <dbReference type="Rhea" id="RHEA:17989"/>
        <dbReference type="Rhea" id="RHEA-COMP:9863"/>
        <dbReference type="Rhea" id="RHEA-COMP:11604"/>
        <dbReference type="ChEBI" id="CHEBI:15378"/>
        <dbReference type="ChEBI" id="CHEBI:29999"/>
        <dbReference type="ChEBI" id="CHEBI:30616"/>
        <dbReference type="ChEBI" id="CHEBI:83421"/>
        <dbReference type="ChEBI" id="CHEBI:456216"/>
        <dbReference type="EC" id="2.7.11.1"/>
    </reaction>
</comment>
<dbReference type="InterPro" id="IPR011009">
    <property type="entry name" value="Kinase-like_dom_sf"/>
</dbReference>
<feature type="non-terminal residue" evidence="13">
    <location>
        <position position="326"/>
    </location>
</feature>
<dbReference type="OrthoDB" id="412517at2759"/>
<evidence type="ECO:0000256" key="2">
    <source>
        <dbReference type="ARBA" id="ARBA00012513"/>
    </source>
</evidence>
<dbReference type="PROSITE" id="PS50011">
    <property type="entry name" value="PROTEIN_KINASE_DOM"/>
    <property type="match status" value="1"/>
</dbReference>
<dbReference type="SUPFAM" id="SSF56112">
    <property type="entry name" value="Protein kinase-like (PK-like)"/>
    <property type="match status" value="1"/>
</dbReference>
<sequence length="326" mass="37166">DSLKRLWLAEDMEKTTICDNMPLSEWVAGEIPRNNSYSESNQVAIHRGVNVMLPPQISAAYTLYSKLASGTFGSVFYGEEKLTHRPVVIKIVEASMAKTVLYNGIKVPKEAALFQKIPSHANIIPFIEWAAAFPKHWIFVFDYHGYGNDKPKSTLKHYLTDVAKGREKRGLTENEVKKIMHQLLSACNHLEKHGIYHCDLKLDNVVVDGEGNIKLIDFGLAVEGEIGFGRTGSIFPPEMYDHYVPYELSTAQIWVLGIVFYQLFEAVKPYHEEQVKSKALGRVMFSRHNRPSNECVELIEWMLKVDPNHRPQSVSRVMQHGWFMCA</sequence>
<evidence type="ECO:0000256" key="11">
    <source>
        <dbReference type="ARBA" id="ARBA00048679"/>
    </source>
</evidence>
<protein>
    <recommendedName>
        <fullName evidence="3">Serine/threonine-protein kinase 1</fullName>
        <ecNumber evidence="2">2.7.11.1</ecNumber>
    </recommendedName>
</protein>
<keyword evidence="7" id="KW-0418">Kinase</keyword>
<evidence type="ECO:0000313" key="13">
    <source>
        <dbReference type="EMBL" id="CAG8615370.1"/>
    </source>
</evidence>
<dbReference type="InterPro" id="IPR000719">
    <property type="entry name" value="Prot_kinase_dom"/>
</dbReference>
<evidence type="ECO:0000313" key="14">
    <source>
        <dbReference type="Proteomes" id="UP000789572"/>
    </source>
</evidence>
<evidence type="ECO:0000256" key="5">
    <source>
        <dbReference type="ARBA" id="ARBA00022679"/>
    </source>
</evidence>
<dbReference type="SMART" id="SM00220">
    <property type="entry name" value="S_TKc"/>
    <property type="match status" value="1"/>
</dbReference>
<comment type="caution">
    <text evidence="13">The sequence shown here is derived from an EMBL/GenBank/DDBJ whole genome shotgun (WGS) entry which is preliminary data.</text>
</comment>
<feature type="domain" description="Protein kinase" evidence="12">
    <location>
        <begin position="61"/>
        <end position="323"/>
    </location>
</feature>
<dbReference type="PANTHER" id="PTHR22984:SF25">
    <property type="entry name" value="PROTEIN KINASE DOMAIN-CONTAINING PROTEIN"/>
    <property type="match status" value="1"/>
</dbReference>
<dbReference type="GO" id="GO:0005524">
    <property type="term" value="F:ATP binding"/>
    <property type="evidence" value="ECO:0007669"/>
    <property type="project" value="UniProtKB-KW"/>
</dbReference>
<evidence type="ECO:0000256" key="6">
    <source>
        <dbReference type="ARBA" id="ARBA00022741"/>
    </source>
</evidence>
<dbReference type="Gene3D" id="3.30.200.20">
    <property type="entry name" value="Phosphorylase Kinase, domain 1"/>
    <property type="match status" value="1"/>
</dbReference>
<evidence type="ECO:0000256" key="4">
    <source>
        <dbReference type="ARBA" id="ARBA00022527"/>
    </source>
</evidence>
<evidence type="ECO:0000256" key="1">
    <source>
        <dbReference type="ARBA" id="ARBA00004192"/>
    </source>
</evidence>
<dbReference type="CDD" id="cd00180">
    <property type="entry name" value="PKc"/>
    <property type="match status" value="1"/>
</dbReference>
<keyword evidence="4" id="KW-0723">Serine/threonine-protein kinase</keyword>
<evidence type="ECO:0000256" key="7">
    <source>
        <dbReference type="ARBA" id="ARBA00022777"/>
    </source>
</evidence>
<keyword evidence="8" id="KW-0067">ATP-binding</keyword>
<evidence type="ECO:0000256" key="3">
    <source>
        <dbReference type="ARBA" id="ARBA00016885"/>
    </source>
</evidence>
<reference evidence="13" key="1">
    <citation type="submission" date="2021-06" db="EMBL/GenBank/DDBJ databases">
        <authorList>
            <person name="Kallberg Y."/>
            <person name="Tangrot J."/>
            <person name="Rosling A."/>
        </authorList>
    </citation>
    <scope>NUCLEOTIDE SEQUENCE</scope>
    <source>
        <strain evidence="13">IA702</strain>
    </source>
</reference>
<proteinExistence type="predicted"/>
<dbReference type="GO" id="GO:0004674">
    <property type="term" value="F:protein serine/threonine kinase activity"/>
    <property type="evidence" value="ECO:0007669"/>
    <property type="project" value="UniProtKB-KW"/>
</dbReference>
<dbReference type="EC" id="2.7.11.1" evidence="2"/>
<dbReference type="InterPro" id="IPR008271">
    <property type="entry name" value="Ser/Thr_kinase_AS"/>
</dbReference>
<comment type="catalytic activity">
    <reaction evidence="10">
        <text>L-threonyl-[protein] + ATP = O-phospho-L-threonyl-[protein] + ADP + H(+)</text>
        <dbReference type="Rhea" id="RHEA:46608"/>
        <dbReference type="Rhea" id="RHEA-COMP:11060"/>
        <dbReference type="Rhea" id="RHEA-COMP:11605"/>
        <dbReference type="ChEBI" id="CHEBI:15378"/>
        <dbReference type="ChEBI" id="CHEBI:30013"/>
        <dbReference type="ChEBI" id="CHEBI:30616"/>
        <dbReference type="ChEBI" id="CHEBI:61977"/>
        <dbReference type="ChEBI" id="CHEBI:456216"/>
        <dbReference type="EC" id="2.7.11.1"/>
    </reaction>
</comment>